<protein>
    <recommendedName>
        <fullName evidence="4 6">dTDP-4-dehydrorhamnose reductase</fullName>
        <ecNumber evidence="3 6">1.1.1.133</ecNumber>
    </recommendedName>
</protein>
<dbReference type="CDD" id="cd05254">
    <property type="entry name" value="dTDP_HR_like_SDR_e"/>
    <property type="match status" value="1"/>
</dbReference>
<gene>
    <name evidence="8" type="ORF">C3Y92_20460</name>
</gene>
<reference evidence="8 9" key="1">
    <citation type="submission" date="2018-02" db="EMBL/GenBank/DDBJ databases">
        <title>Genome sequence of Desulfovibrio carbinolicus DSM 3852.</title>
        <authorList>
            <person name="Wilbanks E."/>
            <person name="Skennerton C.T."/>
            <person name="Orphan V.J."/>
        </authorList>
    </citation>
    <scope>NUCLEOTIDE SEQUENCE [LARGE SCALE GENOMIC DNA]</scope>
    <source>
        <strain evidence="8 9">DSM 3852</strain>
        <plasmid evidence="9">pdcar1</plasmid>
    </source>
</reference>
<evidence type="ECO:0000256" key="5">
    <source>
        <dbReference type="ARBA" id="ARBA00048200"/>
    </source>
</evidence>
<dbReference type="Proteomes" id="UP000293296">
    <property type="component" value="Plasmid pDCAR1"/>
</dbReference>
<dbReference type="InterPro" id="IPR029903">
    <property type="entry name" value="RmlD-like-bd"/>
</dbReference>
<dbReference type="GO" id="GO:0019305">
    <property type="term" value="P:dTDP-rhamnose biosynthetic process"/>
    <property type="evidence" value="ECO:0007669"/>
    <property type="project" value="UniProtKB-UniPathway"/>
</dbReference>
<evidence type="ECO:0000256" key="3">
    <source>
        <dbReference type="ARBA" id="ARBA00012929"/>
    </source>
</evidence>
<dbReference type="RefSeq" id="WP_129356129.1">
    <property type="nucleotide sequence ID" value="NZ_CP026539.1"/>
</dbReference>
<evidence type="ECO:0000313" key="8">
    <source>
        <dbReference type="EMBL" id="QAZ69646.1"/>
    </source>
</evidence>
<geneLocation type="plasmid" evidence="9">
    <name>pdcar1</name>
</geneLocation>
<evidence type="ECO:0000256" key="1">
    <source>
        <dbReference type="ARBA" id="ARBA00004781"/>
    </source>
</evidence>
<dbReference type="SUPFAM" id="SSF51735">
    <property type="entry name" value="NAD(P)-binding Rossmann-fold domains"/>
    <property type="match status" value="1"/>
</dbReference>
<evidence type="ECO:0000259" key="7">
    <source>
        <dbReference type="Pfam" id="PF04321"/>
    </source>
</evidence>
<organism evidence="8 9">
    <name type="scientific">Solidesulfovibrio carbinolicus</name>
    <dbReference type="NCBI Taxonomy" id="296842"/>
    <lineage>
        <taxon>Bacteria</taxon>
        <taxon>Pseudomonadati</taxon>
        <taxon>Thermodesulfobacteriota</taxon>
        <taxon>Desulfovibrionia</taxon>
        <taxon>Desulfovibrionales</taxon>
        <taxon>Desulfovibrionaceae</taxon>
        <taxon>Solidesulfovibrio</taxon>
    </lineage>
</organism>
<dbReference type="AlphaFoldDB" id="A0A4P6HRZ5"/>
<keyword evidence="9" id="KW-1185">Reference proteome</keyword>
<dbReference type="Gene3D" id="3.90.25.10">
    <property type="entry name" value="UDP-galactose 4-epimerase, domain 1"/>
    <property type="match status" value="1"/>
</dbReference>
<dbReference type="KEGG" id="dcb:C3Y92_20460"/>
<dbReference type="GO" id="GO:0008831">
    <property type="term" value="F:dTDP-4-dehydrorhamnose reductase activity"/>
    <property type="evidence" value="ECO:0007669"/>
    <property type="project" value="UniProtKB-EC"/>
</dbReference>
<dbReference type="Gene3D" id="3.40.50.720">
    <property type="entry name" value="NAD(P)-binding Rossmann-like Domain"/>
    <property type="match status" value="1"/>
</dbReference>
<dbReference type="PANTHER" id="PTHR10491:SF4">
    <property type="entry name" value="METHIONINE ADENOSYLTRANSFERASE 2 SUBUNIT BETA"/>
    <property type="match status" value="1"/>
</dbReference>
<comment type="catalytic activity">
    <reaction evidence="5">
        <text>dTDP-beta-L-rhamnose + NADP(+) = dTDP-4-dehydro-beta-L-rhamnose + NADPH + H(+)</text>
        <dbReference type="Rhea" id="RHEA:21796"/>
        <dbReference type="ChEBI" id="CHEBI:15378"/>
        <dbReference type="ChEBI" id="CHEBI:57510"/>
        <dbReference type="ChEBI" id="CHEBI:57783"/>
        <dbReference type="ChEBI" id="CHEBI:58349"/>
        <dbReference type="ChEBI" id="CHEBI:62830"/>
        <dbReference type="EC" id="1.1.1.133"/>
    </reaction>
</comment>
<dbReference type="InterPro" id="IPR005913">
    <property type="entry name" value="dTDP_dehydrorham_reduct"/>
</dbReference>
<dbReference type="InterPro" id="IPR036291">
    <property type="entry name" value="NAD(P)-bd_dom_sf"/>
</dbReference>
<evidence type="ECO:0000313" key="9">
    <source>
        <dbReference type="Proteomes" id="UP000293296"/>
    </source>
</evidence>
<dbReference type="EMBL" id="CP026539">
    <property type="protein sequence ID" value="QAZ69646.1"/>
    <property type="molecule type" value="Genomic_DNA"/>
</dbReference>
<keyword evidence="8" id="KW-0614">Plasmid</keyword>
<comment type="pathway">
    <text evidence="1 6">Carbohydrate biosynthesis; dTDP-L-rhamnose biosynthesis.</text>
</comment>
<accession>A0A4P6HRZ5</accession>
<dbReference type="EC" id="1.1.1.133" evidence="3 6"/>
<evidence type="ECO:0000256" key="2">
    <source>
        <dbReference type="ARBA" id="ARBA00010944"/>
    </source>
</evidence>
<name>A0A4P6HRZ5_9BACT</name>
<dbReference type="GO" id="GO:0005829">
    <property type="term" value="C:cytosol"/>
    <property type="evidence" value="ECO:0007669"/>
    <property type="project" value="TreeGrafter"/>
</dbReference>
<feature type="domain" description="RmlD-like substrate binding" evidence="7">
    <location>
        <begin position="1"/>
        <end position="276"/>
    </location>
</feature>
<keyword evidence="6" id="KW-0521">NADP</keyword>
<comment type="function">
    <text evidence="6">Catalyzes the reduction of dTDP-6-deoxy-L-lyxo-4-hexulose to yield dTDP-L-rhamnose.</text>
</comment>
<dbReference type="UniPathway" id="UPA00124"/>
<dbReference type="PANTHER" id="PTHR10491">
    <property type="entry name" value="DTDP-4-DEHYDRORHAMNOSE REDUCTASE"/>
    <property type="match status" value="1"/>
</dbReference>
<evidence type="ECO:0000256" key="6">
    <source>
        <dbReference type="RuleBase" id="RU364082"/>
    </source>
</evidence>
<dbReference type="Pfam" id="PF04321">
    <property type="entry name" value="RmlD_sub_bind"/>
    <property type="match status" value="1"/>
</dbReference>
<dbReference type="OrthoDB" id="9803892at2"/>
<sequence length="285" mass="31103">MHVLLLGATGMLGTAFAFKFAEKGLPFTPLGHRDLRIESADSVAAAFAAHPADVVVNCTGIVSINPCEDDPEHCTAVNALGALYVSRQAAARGMTMVQFSSHAVFDGQKEGFYTEDDVPRPQSVYAVSKYACEVYAALCPSHYVLRVPAMFGPRRNDSLGFVDKMLAFMEQGRELRVADDKIDSPTYSLDVAETAIGLLSDKAPYGLYHAANDGCVSYYDFIDAVREMTGLQATLHRAKDADFPSRVPKPLRTAMRSVKLPALRGWREALADYLQSRGRQAGQSR</sequence>
<proteinExistence type="inferred from homology"/>
<evidence type="ECO:0000256" key="4">
    <source>
        <dbReference type="ARBA" id="ARBA00017099"/>
    </source>
</evidence>
<keyword evidence="6" id="KW-0560">Oxidoreductase</keyword>
<comment type="similarity">
    <text evidence="2 6">Belongs to the dTDP-4-dehydrorhamnose reductase family.</text>
</comment>